<dbReference type="PROSITE" id="PS00143">
    <property type="entry name" value="INSULINASE"/>
    <property type="match status" value="1"/>
</dbReference>
<feature type="domain" description="Peptidase M16 N-terminal" evidence="5">
    <location>
        <begin position="60"/>
        <end position="205"/>
    </location>
</feature>
<comment type="similarity">
    <text evidence="2 3">Belongs to the peptidase M16 family.</text>
</comment>
<feature type="domain" description="Peptidase M16 C-terminal" evidence="6">
    <location>
        <begin position="660"/>
        <end position="840"/>
    </location>
</feature>
<evidence type="ECO:0000256" key="4">
    <source>
        <dbReference type="SAM" id="SignalP"/>
    </source>
</evidence>
<dbReference type="PANTHER" id="PTHR11851:SF49">
    <property type="entry name" value="MITOCHONDRIAL-PROCESSING PEPTIDASE SUBUNIT ALPHA"/>
    <property type="match status" value="1"/>
</dbReference>
<gene>
    <name evidence="7" type="ORF">SR858_20360</name>
</gene>
<dbReference type="Pfam" id="PF00675">
    <property type="entry name" value="Peptidase_M16"/>
    <property type="match status" value="1"/>
</dbReference>
<dbReference type="Pfam" id="PF05193">
    <property type="entry name" value="Peptidase_M16_C"/>
    <property type="match status" value="2"/>
</dbReference>
<dbReference type="EMBL" id="CP140152">
    <property type="protein sequence ID" value="WQH03387.1"/>
    <property type="molecule type" value="Genomic_DNA"/>
</dbReference>
<proteinExistence type="inferred from homology"/>
<dbReference type="GeneID" id="43163464"/>
<evidence type="ECO:0000256" key="1">
    <source>
        <dbReference type="ARBA" id="ARBA00001947"/>
    </source>
</evidence>
<feature type="chain" id="PRO_5046763289" evidence="4">
    <location>
        <begin position="30"/>
        <end position="913"/>
    </location>
</feature>
<feature type="signal peptide" evidence="4">
    <location>
        <begin position="1"/>
        <end position="29"/>
    </location>
</feature>
<feature type="domain" description="Peptidase M16 C-terminal" evidence="6">
    <location>
        <begin position="214"/>
        <end position="389"/>
    </location>
</feature>
<evidence type="ECO:0000259" key="6">
    <source>
        <dbReference type="Pfam" id="PF05193"/>
    </source>
</evidence>
<evidence type="ECO:0000259" key="5">
    <source>
        <dbReference type="Pfam" id="PF00675"/>
    </source>
</evidence>
<dbReference type="PANTHER" id="PTHR11851">
    <property type="entry name" value="METALLOPROTEASE"/>
    <property type="match status" value="1"/>
</dbReference>
<evidence type="ECO:0000256" key="2">
    <source>
        <dbReference type="ARBA" id="ARBA00007261"/>
    </source>
</evidence>
<evidence type="ECO:0000256" key="3">
    <source>
        <dbReference type="RuleBase" id="RU004447"/>
    </source>
</evidence>
<dbReference type="Gene3D" id="3.30.830.10">
    <property type="entry name" value="Metalloenzyme, LuxS/M16 peptidase-like"/>
    <property type="match status" value="4"/>
</dbReference>
<evidence type="ECO:0000313" key="7">
    <source>
        <dbReference type="EMBL" id="WQH03387.1"/>
    </source>
</evidence>
<keyword evidence="4" id="KW-0732">Signal</keyword>
<accession>A0ABZ0XUG5</accession>
<dbReference type="RefSeq" id="WP_019921714.1">
    <property type="nucleotide sequence ID" value="NZ_CP140152.1"/>
</dbReference>
<dbReference type="InterPro" id="IPR011765">
    <property type="entry name" value="Pept_M16_N"/>
</dbReference>
<evidence type="ECO:0000313" key="8">
    <source>
        <dbReference type="Proteomes" id="UP001326110"/>
    </source>
</evidence>
<organism evidence="7 8">
    <name type="scientific">Duganella zoogloeoides</name>
    <dbReference type="NCBI Taxonomy" id="75659"/>
    <lineage>
        <taxon>Bacteria</taxon>
        <taxon>Pseudomonadati</taxon>
        <taxon>Pseudomonadota</taxon>
        <taxon>Betaproteobacteria</taxon>
        <taxon>Burkholderiales</taxon>
        <taxon>Oxalobacteraceae</taxon>
        <taxon>Telluria group</taxon>
        <taxon>Duganella</taxon>
    </lineage>
</organism>
<reference evidence="7 8" key="1">
    <citation type="submission" date="2023-11" db="EMBL/GenBank/DDBJ databases">
        <title>MicrobeMod: A computational toolkit for identifying prokaryotic methylation and restriction-modification with nanopore sequencing.</title>
        <authorList>
            <person name="Crits-Christoph A."/>
            <person name="Kang S.C."/>
            <person name="Lee H."/>
            <person name="Ostrov N."/>
        </authorList>
    </citation>
    <scope>NUCLEOTIDE SEQUENCE [LARGE SCALE GENOMIC DNA]</scope>
    <source>
        <strain evidence="7 8">ATCC 25935</strain>
    </source>
</reference>
<dbReference type="InterPro" id="IPR050361">
    <property type="entry name" value="MPP/UQCRC_Complex"/>
</dbReference>
<dbReference type="InterPro" id="IPR007863">
    <property type="entry name" value="Peptidase_M16_C"/>
</dbReference>
<dbReference type="InterPro" id="IPR001431">
    <property type="entry name" value="Pept_M16_Zn_BS"/>
</dbReference>
<dbReference type="InterPro" id="IPR011249">
    <property type="entry name" value="Metalloenz_LuxS/M16"/>
</dbReference>
<name>A0ABZ0XUG5_9BURK</name>
<comment type="cofactor">
    <cofactor evidence="1">
        <name>Zn(2+)</name>
        <dbReference type="ChEBI" id="CHEBI:29105"/>
    </cofactor>
</comment>
<keyword evidence="8" id="KW-1185">Reference proteome</keyword>
<sequence>MNASRLKHLAAASMLLCGLSFVATGTAWAAPATIALPTGVVQGPAVEGITEYRLPNGLKVLLFPDASKPTVTVNVTYLVGSRHENYGETGMAHLLEHMMFKGSPKNRSIPQQFASRGMDFNGTTSYDRTNYYEVFQASPENLKWALDMEADRMVHSFIARKDLDSEMTVVRNEYESGENSPVSVMLKRMDSVAYDWHSYGRSTIGNRSDIENVRIENLQAFYRTYYQPDNAVLLVAGKFDPAQTLAWITRSFGAIPKPKRVLPPFWTVEPQQDGERSFVVRRKGDMQIVMLGYKIPSALHPDANALGIMSEILGDTPSGRLHKALVATGKAAEVFAFGQTGYAPGLEIIGAVVKAGEPLDPVRDALTQAVESFAATPPTVEEMERVRRSYSNSVEKSLNDPQQVGVALSEEIALGDWRLLFQNRDKLPEVTAEQVSAAAARYLKRDNRVVGTFIPDDQPQRADITAAPPVAEVMKDFKAKQSVLTSEVFDPSQDNINARTEIKTIGGLKVALLPKKNRGEAVSVDLQLHWGDEKNLFNQQMVAAFADEMLMRGTSKYTREQLADAFAKLKMSGGVYGFQTTGPNLDAALRLVAHVLREASFPQDEFEQLRQQWLVGIESSRNEPESLAHNAIEEYFDTHPKGDFRAAMTVDEQLAAVKALKRDDVVAFHRDYYGAGHGELAIVGDFDKAAIAKTIDDSFTDWNSKVTYSPLKDTAVDKPAVHRAIDAPEKENGMFAARLNLDLNVNDPVYPALDLANYIFGGGSLKSRLMDRIRQKDGLSYGGGASVHAGDIDRAGSFTVNAIAAPQNLKKLEAAIREELDRAVKQGFTAQELAQAKSGLLQQRVQNRSQDKVVAGGWTRNLYLNQTYSWSKDYEAKLQAATLEQVNAAFRQAVDPAKLTVVVVGDEKKAGGK</sequence>
<protein>
    <submittedName>
        <fullName evidence="7">Pitrilysin family protein</fullName>
    </submittedName>
</protein>
<dbReference type="SUPFAM" id="SSF63411">
    <property type="entry name" value="LuxS/MPP-like metallohydrolase"/>
    <property type="match status" value="4"/>
</dbReference>
<dbReference type="Proteomes" id="UP001326110">
    <property type="component" value="Chromosome"/>
</dbReference>